<protein>
    <submittedName>
        <fullName evidence="5">BQ2448_3821 protein</fullName>
    </submittedName>
</protein>
<dbReference type="GO" id="GO:0000176">
    <property type="term" value="C:nuclear exosome (RNase complex)"/>
    <property type="evidence" value="ECO:0007669"/>
    <property type="project" value="TreeGrafter"/>
</dbReference>
<keyword evidence="6" id="KW-1185">Reference proteome</keyword>
<name>A0A238FE39_9BASI</name>
<dbReference type="PANTHER" id="PTHR12686:SF8">
    <property type="entry name" value="EXOSOME COMPLEX COMPONENT CSL4"/>
    <property type="match status" value="1"/>
</dbReference>
<comment type="subcellular location">
    <subcellularLocation>
        <location evidence="1">Nucleus</location>
        <location evidence="1">Nucleolus</location>
    </subcellularLocation>
</comment>
<dbReference type="InterPro" id="IPR039771">
    <property type="entry name" value="Csl4"/>
</dbReference>
<dbReference type="STRING" id="269621.A0A238FE39"/>
<dbReference type="InterPro" id="IPR012340">
    <property type="entry name" value="NA-bd_OB-fold"/>
</dbReference>
<dbReference type="Proteomes" id="UP000198372">
    <property type="component" value="Unassembled WGS sequence"/>
</dbReference>
<evidence type="ECO:0000256" key="3">
    <source>
        <dbReference type="ARBA" id="ARBA00022835"/>
    </source>
</evidence>
<dbReference type="GO" id="GO:0006396">
    <property type="term" value="P:RNA processing"/>
    <property type="evidence" value="ECO:0007669"/>
    <property type="project" value="InterPro"/>
</dbReference>
<dbReference type="EMBL" id="FMSP01000006">
    <property type="protein sequence ID" value="SCV71059.1"/>
    <property type="molecule type" value="Genomic_DNA"/>
</dbReference>
<dbReference type="OrthoDB" id="440760at2759"/>
<proteinExistence type="predicted"/>
<dbReference type="GO" id="GO:0005730">
    <property type="term" value="C:nucleolus"/>
    <property type="evidence" value="ECO:0007669"/>
    <property type="project" value="UniProtKB-SubCell"/>
</dbReference>
<dbReference type="PROSITE" id="PS50126">
    <property type="entry name" value="S1"/>
    <property type="match status" value="1"/>
</dbReference>
<dbReference type="InterPro" id="IPR003029">
    <property type="entry name" value="S1_domain"/>
</dbReference>
<accession>A0A238FE39</accession>
<dbReference type="Pfam" id="PF14382">
    <property type="entry name" value="ECR1_N"/>
    <property type="match status" value="1"/>
</dbReference>
<dbReference type="Gene3D" id="2.40.50.100">
    <property type="match status" value="1"/>
</dbReference>
<dbReference type="PANTHER" id="PTHR12686">
    <property type="entry name" value="3'-5' EXORIBONUCLEASE CSL4-RELATED"/>
    <property type="match status" value="1"/>
</dbReference>
<evidence type="ECO:0000256" key="2">
    <source>
        <dbReference type="ARBA" id="ARBA00022490"/>
    </source>
</evidence>
<dbReference type="SUPFAM" id="SSF110324">
    <property type="entry name" value="Ribosomal L27 protein-like"/>
    <property type="match status" value="1"/>
</dbReference>
<feature type="domain" description="S1 motif" evidence="4">
    <location>
        <begin position="75"/>
        <end position="153"/>
    </location>
</feature>
<evidence type="ECO:0000313" key="6">
    <source>
        <dbReference type="Proteomes" id="UP000198372"/>
    </source>
</evidence>
<evidence type="ECO:0000256" key="1">
    <source>
        <dbReference type="ARBA" id="ARBA00004604"/>
    </source>
</evidence>
<evidence type="ECO:0000313" key="5">
    <source>
        <dbReference type="EMBL" id="SCV71059.1"/>
    </source>
</evidence>
<reference evidence="6" key="1">
    <citation type="submission" date="2016-09" db="EMBL/GenBank/DDBJ databases">
        <authorList>
            <person name="Jeantristanb JTB J.-T."/>
            <person name="Ricardo R."/>
        </authorList>
    </citation>
    <scope>NUCLEOTIDE SEQUENCE [LARGE SCALE GENOMIC DNA]</scope>
</reference>
<dbReference type="Pfam" id="PF10447">
    <property type="entry name" value="EXOSC1"/>
    <property type="match status" value="1"/>
</dbReference>
<dbReference type="InterPro" id="IPR019495">
    <property type="entry name" value="EXOSC1_C"/>
</dbReference>
<keyword evidence="2" id="KW-0963">Cytoplasm</keyword>
<sequence length="196" mass="20669">MSTSTATSTRTIVIPGQPLTASGAVTATYQAGPGTYTREGQIYASLKGELVKAAGWWQVISVLGKDDAQAIPEPNSIVIGTVTRIARLSATLSLLTVNGKPCRPDFVGIIRAPDVRQTAKDSVKIWSCFRPGDVVRAKVISLGDSRSYFLSTAANSLGVLFAVSNETGKTLVAVGWDEMEDPSTGVREGRKVAGPE</sequence>
<dbReference type="AlphaFoldDB" id="A0A238FE39"/>
<gene>
    <name evidence="5" type="ORF">BQ2448_3821</name>
</gene>
<keyword evidence="3" id="KW-0271">Exosome</keyword>
<dbReference type="InterPro" id="IPR025721">
    <property type="entry name" value="Exosome_cplx_N_dom"/>
</dbReference>
<organism evidence="5 6">
    <name type="scientific">Microbotryum intermedium</name>
    <dbReference type="NCBI Taxonomy" id="269621"/>
    <lineage>
        <taxon>Eukaryota</taxon>
        <taxon>Fungi</taxon>
        <taxon>Dikarya</taxon>
        <taxon>Basidiomycota</taxon>
        <taxon>Pucciniomycotina</taxon>
        <taxon>Microbotryomycetes</taxon>
        <taxon>Microbotryales</taxon>
        <taxon>Microbotryaceae</taxon>
        <taxon>Microbotryum</taxon>
    </lineage>
</organism>
<dbReference type="GO" id="GO:0005737">
    <property type="term" value="C:cytoplasm"/>
    <property type="evidence" value="ECO:0007669"/>
    <property type="project" value="TreeGrafter"/>
</dbReference>
<dbReference type="SUPFAM" id="SSF50249">
    <property type="entry name" value="Nucleic acid-binding proteins"/>
    <property type="match status" value="1"/>
</dbReference>
<dbReference type="Gene3D" id="2.40.50.140">
    <property type="entry name" value="Nucleic acid-binding proteins"/>
    <property type="match status" value="1"/>
</dbReference>
<evidence type="ECO:0000259" key="4">
    <source>
        <dbReference type="PROSITE" id="PS50126"/>
    </source>
</evidence>
<dbReference type="GO" id="GO:0003723">
    <property type="term" value="F:RNA binding"/>
    <property type="evidence" value="ECO:0007669"/>
    <property type="project" value="InterPro"/>
</dbReference>